<feature type="compositionally biased region" description="Low complexity" evidence="1">
    <location>
        <begin position="1"/>
        <end position="12"/>
    </location>
</feature>
<dbReference type="PANTHER" id="PTHR35587:SF6">
    <property type="entry name" value="BZIP DOMAIN-CONTAINING PROTEIN"/>
    <property type="match status" value="1"/>
</dbReference>
<dbReference type="OrthoDB" id="2873061at2759"/>
<organism evidence="2 3">
    <name type="scientific">Colletotrichum shisoi</name>
    <dbReference type="NCBI Taxonomy" id="2078593"/>
    <lineage>
        <taxon>Eukaryota</taxon>
        <taxon>Fungi</taxon>
        <taxon>Dikarya</taxon>
        <taxon>Ascomycota</taxon>
        <taxon>Pezizomycotina</taxon>
        <taxon>Sordariomycetes</taxon>
        <taxon>Hypocreomycetidae</taxon>
        <taxon>Glomerellales</taxon>
        <taxon>Glomerellaceae</taxon>
        <taxon>Colletotrichum</taxon>
        <taxon>Colletotrichum destructivum species complex</taxon>
    </lineage>
</organism>
<comment type="caution">
    <text evidence="2">The sequence shown here is derived from an EMBL/GenBank/DDBJ whole genome shotgun (WGS) entry which is preliminary data.</text>
</comment>
<feature type="compositionally biased region" description="Low complexity" evidence="1">
    <location>
        <begin position="63"/>
        <end position="72"/>
    </location>
</feature>
<sequence length="163" mass="17929">MSAQATENNTAHPTPPHTEPHSETSETEVPERRRQETQESGRQPAKPKTETEQKIEKETPSLSADSAVSDVDGAQQNPGNRVARRPKRHNAARRGKYHASGQIYRPQEDGQQVAPPQDQQAQSKGKGAPSVRLDMNLDVDIDLKAKIKGDIELSILGGKQGRR</sequence>
<feature type="region of interest" description="Disordered" evidence="1">
    <location>
        <begin position="1"/>
        <end position="131"/>
    </location>
</feature>
<dbReference type="Proteomes" id="UP000326340">
    <property type="component" value="Unassembled WGS sequence"/>
</dbReference>
<protein>
    <submittedName>
        <fullName evidence="2">Uncharacterized protein</fullName>
    </submittedName>
</protein>
<feature type="compositionally biased region" description="Basic and acidic residues" evidence="1">
    <location>
        <begin position="18"/>
        <end position="39"/>
    </location>
</feature>
<proteinExistence type="predicted"/>
<accession>A0A5Q4B9Y0</accession>
<reference evidence="2 3" key="1">
    <citation type="journal article" date="2019" name="Sci. Rep.">
        <title>Colletotrichum shisoi sp. nov., an anthracnose pathogen of Perilla frutescens in Japan: molecular phylogenetic, morphological and genomic evidence.</title>
        <authorList>
            <person name="Gan P."/>
            <person name="Tsushima A."/>
            <person name="Hiroyama R."/>
            <person name="Narusaka M."/>
            <person name="Takano Y."/>
            <person name="Narusaka Y."/>
            <person name="Kawaradani M."/>
            <person name="Damm U."/>
            <person name="Shirasu K."/>
        </authorList>
    </citation>
    <scope>NUCLEOTIDE SEQUENCE [LARGE SCALE GENOMIC DNA]</scope>
    <source>
        <strain evidence="2 3">PG-2018a</strain>
    </source>
</reference>
<dbReference type="PANTHER" id="PTHR35587">
    <property type="entry name" value="EXPRESSED PROTEIN"/>
    <property type="match status" value="1"/>
</dbReference>
<name>A0A5Q4B9Y0_9PEZI</name>
<feature type="compositionally biased region" description="Basic residues" evidence="1">
    <location>
        <begin position="82"/>
        <end position="97"/>
    </location>
</feature>
<evidence type="ECO:0000313" key="3">
    <source>
        <dbReference type="Proteomes" id="UP000326340"/>
    </source>
</evidence>
<feature type="compositionally biased region" description="Basic and acidic residues" evidence="1">
    <location>
        <begin position="47"/>
        <end position="59"/>
    </location>
</feature>
<keyword evidence="3" id="KW-1185">Reference proteome</keyword>
<evidence type="ECO:0000313" key="2">
    <source>
        <dbReference type="EMBL" id="TQN63722.1"/>
    </source>
</evidence>
<dbReference type="EMBL" id="PUHP01004176">
    <property type="protein sequence ID" value="TQN63722.1"/>
    <property type="molecule type" value="Genomic_DNA"/>
</dbReference>
<gene>
    <name evidence="2" type="ORF">CSHISOI_11725</name>
</gene>
<dbReference type="AlphaFoldDB" id="A0A5Q4B9Y0"/>
<feature type="compositionally biased region" description="Low complexity" evidence="1">
    <location>
        <begin position="111"/>
        <end position="122"/>
    </location>
</feature>
<evidence type="ECO:0000256" key="1">
    <source>
        <dbReference type="SAM" id="MobiDB-lite"/>
    </source>
</evidence>